<sequence length="268" mass="29111">MNTIGKQLQESRCGLSTNFALYGSYCCQAAIAIVTITTLVIGFMGSLSLELVVLGKLAVAIGVVIIVLDYIRRKMSYVLSLCTPVVDGKIIGMALLLRDIIAVRNSLCQEIVRFIWAWKETKRVMRQPLPQDAPAKRPAAVTAQKQRFLSSVHDTVSLVSRILTYYVSTDQYQVFSQGGKLVMKADSLASGLGWKGLEFATTNGSPVTGILMQETFMATDSGVSSASDLSGGRSGSLQFVINYYDHSSVSHVLSRRHRSSGSSTDPLD</sequence>
<keyword evidence="3" id="KW-1185">Reference proteome</keyword>
<gene>
    <name evidence="2" type="ORF">EV421DRAFT_563608</name>
</gene>
<comment type="caution">
    <text evidence="2">The sequence shown here is derived from an EMBL/GenBank/DDBJ whole genome shotgun (WGS) entry which is preliminary data.</text>
</comment>
<dbReference type="Proteomes" id="UP001175226">
    <property type="component" value="Unassembled WGS sequence"/>
</dbReference>
<protein>
    <recommendedName>
        <fullName evidence="4">Transmembrane protein</fullName>
    </recommendedName>
</protein>
<dbReference type="AlphaFoldDB" id="A0AA39MDC0"/>
<reference evidence="2" key="1">
    <citation type="submission" date="2023-06" db="EMBL/GenBank/DDBJ databases">
        <authorList>
            <consortium name="Lawrence Berkeley National Laboratory"/>
            <person name="Ahrendt S."/>
            <person name="Sahu N."/>
            <person name="Indic B."/>
            <person name="Wong-Bajracharya J."/>
            <person name="Merenyi Z."/>
            <person name="Ke H.-M."/>
            <person name="Monk M."/>
            <person name="Kocsube S."/>
            <person name="Drula E."/>
            <person name="Lipzen A."/>
            <person name="Balint B."/>
            <person name="Henrissat B."/>
            <person name="Andreopoulos B."/>
            <person name="Martin F.M."/>
            <person name="Harder C.B."/>
            <person name="Rigling D."/>
            <person name="Ford K.L."/>
            <person name="Foster G.D."/>
            <person name="Pangilinan J."/>
            <person name="Papanicolaou A."/>
            <person name="Barry K."/>
            <person name="LaButti K."/>
            <person name="Viragh M."/>
            <person name="Koriabine M."/>
            <person name="Yan M."/>
            <person name="Riley R."/>
            <person name="Champramary S."/>
            <person name="Plett K.L."/>
            <person name="Tsai I.J."/>
            <person name="Slot J."/>
            <person name="Sipos G."/>
            <person name="Plett J."/>
            <person name="Nagy L.G."/>
            <person name="Grigoriev I.V."/>
        </authorList>
    </citation>
    <scope>NUCLEOTIDE SEQUENCE</scope>
    <source>
        <strain evidence="2">FPL87.14</strain>
    </source>
</reference>
<keyword evidence="1" id="KW-1133">Transmembrane helix</keyword>
<evidence type="ECO:0008006" key="4">
    <source>
        <dbReference type="Google" id="ProtNLM"/>
    </source>
</evidence>
<evidence type="ECO:0000256" key="1">
    <source>
        <dbReference type="SAM" id="Phobius"/>
    </source>
</evidence>
<dbReference type="EMBL" id="JAUEPT010000243">
    <property type="protein sequence ID" value="KAK0429529.1"/>
    <property type="molecule type" value="Genomic_DNA"/>
</dbReference>
<accession>A0AA39MDC0</accession>
<feature type="transmembrane region" description="Helical" evidence="1">
    <location>
        <begin position="51"/>
        <end position="71"/>
    </location>
</feature>
<name>A0AA39MDC0_9AGAR</name>
<feature type="transmembrane region" description="Helical" evidence="1">
    <location>
        <begin position="21"/>
        <end position="45"/>
    </location>
</feature>
<evidence type="ECO:0000313" key="2">
    <source>
        <dbReference type="EMBL" id="KAK0429529.1"/>
    </source>
</evidence>
<organism evidence="2 3">
    <name type="scientific">Armillaria borealis</name>
    <dbReference type="NCBI Taxonomy" id="47425"/>
    <lineage>
        <taxon>Eukaryota</taxon>
        <taxon>Fungi</taxon>
        <taxon>Dikarya</taxon>
        <taxon>Basidiomycota</taxon>
        <taxon>Agaricomycotina</taxon>
        <taxon>Agaricomycetes</taxon>
        <taxon>Agaricomycetidae</taxon>
        <taxon>Agaricales</taxon>
        <taxon>Marasmiineae</taxon>
        <taxon>Physalacriaceae</taxon>
        <taxon>Armillaria</taxon>
    </lineage>
</organism>
<keyword evidence="1" id="KW-0472">Membrane</keyword>
<keyword evidence="1" id="KW-0812">Transmembrane</keyword>
<proteinExistence type="predicted"/>
<evidence type="ECO:0000313" key="3">
    <source>
        <dbReference type="Proteomes" id="UP001175226"/>
    </source>
</evidence>